<comment type="similarity">
    <text evidence="2">Belongs to the histone deacetylase family. HD type 2 subfamily.</text>
</comment>
<dbReference type="AlphaFoldDB" id="A0A6B2L631"/>
<dbReference type="InterPro" id="IPR023801">
    <property type="entry name" value="His_deacetylse_dom"/>
</dbReference>
<sequence length="358" mass="39497">MPSTGFLHDPKAALHHSPTKHYESPLRVAEAYTLLTEKALLSQCRSVRGRAATREELLLAHSAAYIDLLSLTKIDSSKYSSFLPADTFVNADSFDVACFAVGGVVEMTSMVLQGEILNGFALIRPPGHHCETDKPGGFCLLNNVAIAAKYARKQYGIGKIMIVDWDVHHGNGTQEIFYRDAGTLYLSLHRYEHSPGLFYPDAGKADRLGEGGAEGRNINVPFPYTPGGYSDDDYEYIFEEIFLPIANEFSPDLVLVSAGFDAARGDPMGEFNVSPECFGRLTQRMHRFAGGKVILVLEGGYHPQVLGECVVHCMEALLKPTTPPQNSQNFQNLNPLTLQLVQSIKTNLSKYWSTFKSQ</sequence>
<keyword evidence="4" id="KW-0678">Repressor</keyword>
<organism evidence="11">
    <name type="scientific">Arcella intermedia</name>
    <dbReference type="NCBI Taxonomy" id="1963864"/>
    <lineage>
        <taxon>Eukaryota</taxon>
        <taxon>Amoebozoa</taxon>
        <taxon>Tubulinea</taxon>
        <taxon>Elardia</taxon>
        <taxon>Arcellinida</taxon>
        <taxon>Sphaerothecina</taxon>
        <taxon>Arcellidae</taxon>
        <taxon>Arcella</taxon>
    </lineage>
</organism>
<evidence type="ECO:0000256" key="1">
    <source>
        <dbReference type="ARBA" id="ARBA00004123"/>
    </source>
</evidence>
<dbReference type="InterPro" id="IPR023696">
    <property type="entry name" value="Ureohydrolase_dom_sf"/>
</dbReference>
<dbReference type="EC" id="3.5.1.98" evidence="3"/>
<name>A0A6B2L631_9EUKA</name>
<reference evidence="11" key="1">
    <citation type="journal article" date="2020" name="J. Eukaryot. Microbiol.">
        <title>De novo Sequencing, Assembly and Annotation of the Transcriptome for the Free-Living Testate Amoeba Arcella intermedia.</title>
        <authorList>
            <person name="Ribeiro G.M."/>
            <person name="Porfirio-Sousa A.L."/>
            <person name="Maurer-Alcala X.X."/>
            <person name="Katz L.A."/>
            <person name="Lahr D.J.G."/>
        </authorList>
    </citation>
    <scope>NUCLEOTIDE SEQUENCE</scope>
</reference>
<evidence type="ECO:0000256" key="3">
    <source>
        <dbReference type="ARBA" id="ARBA00012111"/>
    </source>
</evidence>
<evidence type="ECO:0000256" key="8">
    <source>
        <dbReference type="ARBA" id="ARBA00023163"/>
    </source>
</evidence>
<keyword evidence="8" id="KW-0804">Transcription</keyword>
<evidence type="ECO:0000256" key="2">
    <source>
        <dbReference type="ARBA" id="ARBA00007738"/>
    </source>
</evidence>
<evidence type="ECO:0000256" key="6">
    <source>
        <dbReference type="ARBA" id="ARBA00022853"/>
    </source>
</evidence>
<keyword evidence="9" id="KW-0539">Nucleus</keyword>
<dbReference type="GO" id="GO:0040029">
    <property type="term" value="P:epigenetic regulation of gene expression"/>
    <property type="evidence" value="ECO:0007669"/>
    <property type="project" value="TreeGrafter"/>
</dbReference>
<dbReference type="PANTHER" id="PTHR10625">
    <property type="entry name" value="HISTONE DEACETYLASE HDAC1-RELATED"/>
    <property type="match status" value="1"/>
</dbReference>
<evidence type="ECO:0000256" key="9">
    <source>
        <dbReference type="ARBA" id="ARBA00023242"/>
    </source>
</evidence>
<dbReference type="GO" id="GO:0000118">
    <property type="term" value="C:histone deacetylase complex"/>
    <property type="evidence" value="ECO:0007669"/>
    <property type="project" value="TreeGrafter"/>
</dbReference>
<dbReference type="PANTHER" id="PTHR10625:SF5">
    <property type="entry name" value="HISTONE DEACETYLASE"/>
    <property type="match status" value="1"/>
</dbReference>
<evidence type="ECO:0000256" key="7">
    <source>
        <dbReference type="ARBA" id="ARBA00023015"/>
    </source>
</evidence>
<keyword evidence="5" id="KW-0378">Hydrolase</keyword>
<dbReference type="Pfam" id="PF00850">
    <property type="entry name" value="Hist_deacetyl"/>
    <property type="match status" value="1"/>
</dbReference>
<dbReference type="CDD" id="cd09992">
    <property type="entry name" value="HDAC_classII"/>
    <property type="match status" value="1"/>
</dbReference>
<dbReference type="EMBL" id="GIBP01003358">
    <property type="protein sequence ID" value="NDV32327.1"/>
    <property type="molecule type" value="Transcribed_RNA"/>
</dbReference>
<dbReference type="PRINTS" id="PR01270">
    <property type="entry name" value="HDASUPER"/>
</dbReference>
<protein>
    <recommendedName>
        <fullName evidence="3">histone deacetylase</fullName>
        <ecNumber evidence="3">3.5.1.98</ecNumber>
    </recommendedName>
</protein>
<proteinExistence type="inferred from homology"/>
<accession>A0A6B2L631</accession>
<dbReference type="GO" id="GO:0141221">
    <property type="term" value="F:histone deacetylase activity, hydrolytic mechanism"/>
    <property type="evidence" value="ECO:0007669"/>
    <property type="project" value="UniProtKB-EC"/>
</dbReference>
<dbReference type="InterPro" id="IPR000286">
    <property type="entry name" value="HDACs"/>
</dbReference>
<evidence type="ECO:0000256" key="4">
    <source>
        <dbReference type="ARBA" id="ARBA00022491"/>
    </source>
</evidence>
<dbReference type="Gene3D" id="3.40.800.20">
    <property type="entry name" value="Histone deacetylase domain"/>
    <property type="match status" value="1"/>
</dbReference>
<dbReference type="SUPFAM" id="SSF52768">
    <property type="entry name" value="Arginase/deacetylase"/>
    <property type="match status" value="1"/>
</dbReference>
<feature type="domain" description="Histone deacetylase" evidence="10">
    <location>
        <begin position="21"/>
        <end position="317"/>
    </location>
</feature>
<keyword evidence="7" id="KW-0805">Transcription regulation</keyword>
<keyword evidence="6" id="KW-0156">Chromatin regulator</keyword>
<evidence type="ECO:0000313" key="11">
    <source>
        <dbReference type="EMBL" id="NDV32327.1"/>
    </source>
</evidence>
<evidence type="ECO:0000256" key="5">
    <source>
        <dbReference type="ARBA" id="ARBA00022801"/>
    </source>
</evidence>
<dbReference type="InterPro" id="IPR037138">
    <property type="entry name" value="His_deacetylse_dom_sf"/>
</dbReference>
<evidence type="ECO:0000259" key="10">
    <source>
        <dbReference type="Pfam" id="PF00850"/>
    </source>
</evidence>
<comment type="subcellular location">
    <subcellularLocation>
        <location evidence="1">Nucleus</location>
    </subcellularLocation>
</comment>